<evidence type="ECO:0000313" key="9">
    <source>
        <dbReference type="Proteomes" id="UP000193090"/>
    </source>
</evidence>
<comment type="cofactor">
    <cofactor evidence="6">
        <name>Mg(2+)</name>
        <dbReference type="ChEBI" id="CHEBI:18420"/>
    </cofactor>
</comment>
<evidence type="ECO:0000256" key="6">
    <source>
        <dbReference type="HAMAP-Rule" id="MF_00265"/>
    </source>
</evidence>
<evidence type="ECO:0000256" key="5">
    <source>
        <dbReference type="ARBA" id="ARBA00022842"/>
    </source>
</evidence>
<dbReference type="InterPro" id="IPR006226">
    <property type="entry name" value="Mtu_PIN"/>
</dbReference>
<dbReference type="EC" id="3.1.-.-" evidence="6"/>
<evidence type="ECO:0000256" key="3">
    <source>
        <dbReference type="ARBA" id="ARBA00022723"/>
    </source>
</evidence>
<dbReference type="AlphaFoldDB" id="A0A1X2ENM1"/>
<protein>
    <recommendedName>
        <fullName evidence="6">Ribonuclease VapC</fullName>
        <shortName evidence="6">RNase VapC</shortName>
        <ecNumber evidence="6">3.1.-.-</ecNumber>
    </recommendedName>
    <alternativeName>
        <fullName evidence="6">Toxin VapC</fullName>
    </alternativeName>
</protein>
<dbReference type="Pfam" id="PF01850">
    <property type="entry name" value="PIN"/>
    <property type="match status" value="1"/>
</dbReference>
<organism evidence="8 9">
    <name type="scientific">Mycolicibacillus trivialis</name>
    <dbReference type="NCBI Taxonomy" id="1798"/>
    <lineage>
        <taxon>Bacteria</taxon>
        <taxon>Bacillati</taxon>
        <taxon>Actinomycetota</taxon>
        <taxon>Actinomycetes</taxon>
        <taxon>Mycobacteriales</taxon>
        <taxon>Mycobacteriaceae</taxon>
        <taxon>Mycolicibacillus</taxon>
    </lineage>
</organism>
<keyword evidence="2 6" id="KW-0540">Nuclease</keyword>
<dbReference type="EMBL" id="LQPZ01000012">
    <property type="protein sequence ID" value="ORX07234.1"/>
    <property type="molecule type" value="Genomic_DNA"/>
</dbReference>
<dbReference type="Proteomes" id="UP000193090">
    <property type="component" value="Unassembled WGS sequence"/>
</dbReference>
<comment type="caution">
    <text evidence="8">The sequence shown here is derived from an EMBL/GenBank/DDBJ whole genome shotgun (WGS) entry which is preliminary data.</text>
</comment>
<feature type="domain" description="PIN" evidence="7">
    <location>
        <begin position="1"/>
        <end position="132"/>
    </location>
</feature>
<dbReference type="SUPFAM" id="SSF88723">
    <property type="entry name" value="PIN domain-like"/>
    <property type="match status" value="1"/>
</dbReference>
<accession>A0A1X2ENM1</accession>
<evidence type="ECO:0000259" key="7">
    <source>
        <dbReference type="Pfam" id="PF01850"/>
    </source>
</evidence>
<evidence type="ECO:0000256" key="2">
    <source>
        <dbReference type="ARBA" id="ARBA00022722"/>
    </source>
</evidence>
<dbReference type="InterPro" id="IPR002716">
    <property type="entry name" value="PIN_dom"/>
</dbReference>
<proteinExistence type="inferred from homology"/>
<keyword evidence="3 6" id="KW-0479">Metal-binding</keyword>
<dbReference type="InterPro" id="IPR029060">
    <property type="entry name" value="PIN-like_dom_sf"/>
</dbReference>
<name>A0A1X2ENM1_9MYCO</name>
<evidence type="ECO:0000256" key="1">
    <source>
        <dbReference type="ARBA" id="ARBA00022649"/>
    </source>
</evidence>
<dbReference type="GO" id="GO:0004540">
    <property type="term" value="F:RNA nuclease activity"/>
    <property type="evidence" value="ECO:0007669"/>
    <property type="project" value="InterPro"/>
</dbReference>
<feature type="binding site" evidence="6">
    <location>
        <position position="107"/>
    </location>
    <ligand>
        <name>Mg(2+)</name>
        <dbReference type="ChEBI" id="CHEBI:18420"/>
    </ligand>
</feature>
<dbReference type="RefSeq" id="WP_085108834.1">
    <property type="nucleotide sequence ID" value="NZ_JACKSN010000011.1"/>
</dbReference>
<dbReference type="STRING" id="1798.AWC30_00295"/>
<feature type="binding site" evidence="6">
    <location>
        <position position="4"/>
    </location>
    <ligand>
        <name>Mg(2+)</name>
        <dbReference type="ChEBI" id="CHEBI:18420"/>
    </ligand>
</feature>
<dbReference type="GO" id="GO:0000287">
    <property type="term" value="F:magnesium ion binding"/>
    <property type="evidence" value="ECO:0007669"/>
    <property type="project" value="UniProtKB-UniRule"/>
</dbReference>
<dbReference type="GO" id="GO:0016788">
    <property type="term" value="F:hydrolase activity, acting on ester bonds"/>
    <property type="evidence" value="ECO:0007669"/>
    <property type="project" value="InterPro"/>
</dbReference>
<dbReference type="OrthoDB" id="556169at2"/>
<dbReference type="GO" id="GO:0045926">
    <property type="term" value="P:negative regulation of growth"/>
    <property type="evidence" value="ECO:0007669"/>
    <property type="project" value="UniProtKB-ARBA"/>
</dbReference>
<dbReference type="Gene3D" id="3.40.50.1010">
    <property type="entry name" value="5'-nuclease"/>
    <property type="match status" value="1"/>
</dbReference>
<evidence type="ECO:0000256" key="4">
    <source>
        <dbReference type="ARBA" id="ARBA00022801"/>
    </source>
</evidence>
<dbReference type="HAMAP" id="MF_00265">
    <property type="entry name" value="VapC_Nob1"/>
    <property type="match status" value="1"/>
</dbReference>
<dbReference type="NCBIfam" id="TIGR00028">
    <property type="entry name" value="Mtu_PIN_fam"/>
    <property type="match status" value="1"/>
</dbReference>
<reference evidence="8 9" key="1">
    <citation type="submission" date="2016-01" db="EMBL/GenBank/DDBJ databases">
        <title>The new phylogeny of the genus Mycobacterium.</title>
        <authorList>
            <person name="Tarcisio F."/>
            <person name="Conor M."/>
            <person name="Antonella G."/>
            <person name="Elisabetta G."/>
            <person name="Giulia F.S."/>
            <person name="Sara T."/>
            <person name="Anna F."/>
            <person name="Clotilde B."/>
            <person name="Roberto B."/>
            <person name="Veronica D.S."/>
            <person name="Fabio R."/>
            <person name="Monica P."/>
            <person name="Olivier J."/>
            <person name="Enrico T."/>
            <person name="Nicola S."/>
        </authorList>
    </citation>
    <scope>NUCLEOTIDE SEQUENCE [LARGE SCALE GENOMIC DNA]</scope>
    <source>
        <strain evidence="8 9">DSM 44153</strain>
    </source>
</reference>
<keyword evidence="6" id="KW-0800">Toxin</keyword>
<comment type="function">
    <text evidence="6">Toxic component of a toxin-antitoxin (TA) system. An RNase.</text>
</comment>
<keyword evidence="9" id="KW-1185">Reference proteome</keyword>
<gene>
    <name evidence="6" type="primary">vapC</name>
    <name evidence="8" type="ORF">AWC30_00295</name>
</gene>
<dbReference type="GO" id="GO:0090729">
    <property type="term" value="F:toxin activity"/>
    <property type="evidence" value="ECO:0007669"/>
    <property type="project" value="UniProtKB-KW"/>
</dbReference>
<keyword evidence="4 6" id="KW-0378">Hydrolase</keyword>
<comment type="similarity">
    <text evidence="6">Belongs to the PINc/VapC protein family.</text>
</comment>
<evidence type="ECO:0000313" key="8">
    <source>
        <dbReference type="EMBL" id="ORX07234.1"/>
    </source>
</evidence>
<dbReference type="InterPro" id="IPR022907">
    <property type="entry name" value="VapC_family"/>
</dbReference>
<keyword evidence="1 6" id="KW-1277">Toxin-antitoxin system</keyword>
<keyword evidence="5 6" id="KW-0460">Magnesium</keyword>
<sequence>MIVDANLLLFAVDESSPHNPAAADWLRKTLDGDIRVGLPWQTIGAFLRIITHPRVSRNPLSGAAAWSHVADWLAVPVVWIPPATESTARIYASLGERVELTGNLVPDAQLAALAIEHGVEIVSADTDFLRFPGVRLVNPLVSD</sequence>